<keyword evidence="1" id="KW-0812">Transmembrane</keyword>
<reference evidence="4" key="1">
    <citation type="journal article" date="2015" name="MBio">
        <title>Genome-resolved metagenomic analysis reveals roles for candidate phyla and other microbial community members in biogeochemical transformations in oil reservoirs.</title>
        <authorList>
            <person name="Hu P."/>
            <person name="Tom L."/>
            <person name="Singh A."/>
            <person name="Thomas B.C."/>
            <person name="Baker B.J."/>
            <person name="Piceno Y.M."/>
            <person name="Andersen G.L."/>
            <person name="Banfield J.F."/>
        </authorList>
    </citation>
    <scope>NUCLEOTIDE SEQUENCE [LARGE SCALE GENOMIC DNA]</scope>
    <source>
        <strain evidence="3">46_47</strain>
        <strain evidence="4">46_70</strain>
    </source>
</reference>
<gene>
    <name evidence="2" type="ORF">DIT26_00590</name>
    <name evidence="3" type="ORF">XD86_0369</name>
    <name evidence="4" type="ORF">XE02_0745</name>
</gene>
<dbReference type="EMBL" id="DQBS01000014">
    <property type="protein sequence ID" value="HCO69081.1"/>
    <property type="molecule type" value="Genomic_DNA"/>
</dbReference>
<protein>
    <submittedName>
        <fullName evidence="4">Uncharacterized protein</fullName>
    </submittedName>
</protein>
<evidence type="ECO:0000313" key="3">
    <source>
        <dbReference type="EMBL" id="KUK68143.1"/>
    </source>
</evidence>
<proteinExistence type="predicted"/>
<evidence type="ECO:0000256" key="1">
    <source>
        <dbReference type="SAM" id="Phobius"/>
    </source>
</evidence>
<evidence type="ECO:0000313" key="6">
    <source>
        <dbReference type="Proteomes" id="UP000055014"/>
    </source>
</evidence>
<evidence type="ECO:0000313" key="7">
    <source>
        <dbReference type="Proteomes" id="UP000264215"/>
    </source>
</evidence>
<evidence type="ECO:0000313" key="4">
    <source>
        <dbReference type="EMBL" id="KUK90002.1"/>
    </source>
</evidence>
<dbReference type="Proteomes" id="UP000054260">
    <property type="component" value="Unassembled WGS sequence"/>
</dbReference>
<evidence type="ECO:0000313" key="5">
    <source>
        <dbReference type="Proteomes" id="UP000054260"/>
    </source>
</evidence>
<keyword evidence="1" id="KW-1133">Transmembrane helix</keyword>
<keyword evidence="1" id="KW-0472">Membrane</keyword>
<dbReference type="EMBL" id="LGGH01000034">
    <property type="protein sequence ID" value="KUK68143.1"/>
    <property type="molecule type" value="Genomic_DNA"/>
</dbReference>
<evidence type="ECO:0000313" key="2">
    <source>
        <dbReference type="EMBL" id="HCO69081.1"/>
    </source>
</evidence>
<reference evidence="2 7" key="3">
    <citation type="journal article" date="2018" name="Nat. Biotechnol.">
        <title>A standardized bacterial taxonomy based on genome phylogeny substantially revises the tree of life.</title>
        <authorList>
            <person name="Parks D.H."/>
            <person name="Chuvochina M."/>
            <person name="Waite D.W."/>
            <person name="Rinke C."/>
            <person name="Skarshewski A."/>
            <person name="Chaumeil P.A."/>
            <person name="Hugenholtz P."/>
        </authorList>
    </citation>
    <scope>NUCLEOTIDE SEQUENCE [LARGE SCALE GENOMIC DNA]</scope>
    <source>
        <strain evidence="2">UBA9905</strain>
    </source>
</reference>
<sequence length="164" mass="19070">MDEERFVHILDREIPFEELRVDEKKNLKSYVKVLGAFKESCCYRPSDDLKKRTVSKIRKLKNKPYRMLGTIAACLVLGFFTVSFFTGNTILIKKKGDLYQLANVLGSSSTLYEKLRVNLTAFPQEETQRNDVAMMEQEMERFLGFLRQPDDQNDFEISGINTTH</sequence>
<name>A0A101I731_9BACT</name>
<dbReference type="Proteomes" id="UP000264215">
    <property type="component" value="Unassembled WGS sequence"/>
</dbReference>
<dbReference type="PATRIC" id="fig|1236046.5.peg.329"/>
<dbReference type="AlphaFoldDB" id="A0A101I731"/>
<feature type="transmembrane region" description="Helical" evidence="1">
    <location>
        <begin position="65"/>
        <end position="85"/>
    </location>
</feature>
<organism evidence="4 6">
    <name type="scientific">Mesotoga infera</name>
    <dbReference type="NCBI Taxonomy" id="1236046"/>
    <lineage>
        <taxon>Bacteria</taxon>
        <taxon>Thermotogati</taxon>
        <taxon>Thermotogota</taxon>
        <taxon>Thermotogae</taxon>
        <taxon>Kosmotogales</taxon>
        <taxon>Kosmotogaceae</taxon>
        <taxon>Mesotoga</taxon>
    </lineage>
</organism>
<accession>A0A101I731</accession>
<dbReference type="EMBL" id="LGGW01000057">
    <property type="protein sequence ID" value="KUK90002.1"/>
    <property type="molecule type" value="Genomic_DNA"/>
</dbReference>
<reference evidence="5 6" key="2">
    <citation type="journal article" date="2015" name="MBio">
        <title>Genome-Resolved Metagenomic Analysis Reveals Roles for Candidate Phyla and Other Microbial Community Members in Biogeochemical Transformations in Oil Reservoirs.</title>
        <authorList>
            <person name="Hu P."/>
            <person name="Tom L."/>
            <person name="Singh A."/>
            <person name="Thomas B.C."/>
            <person name="Baker B.J."/>
            <person name="Piceno Y.M."/>
            <person name="Andersen G.L."/>
            <person name="Banfield J.F."/>
        </authorList>
    </citation>
    <scope>NUCLEOTIDE SEQUENCE [LARGE SCALE GENOMIC DNA]</scope>
</reference>
<dbReference type="Proteomes" id="UP000055014">
    <property type="component" value="Unassembled WGS sequence"/>
</dbReference>
<comment type="caution">
    <text evidence="4">The sequence shown here is derived from an EMBL/GenBank/DDBJ whole genome shotgun (WGS) entry which is preliminary data.</text>
</comment>